<dbReference type="AlphaFoldDB" id="A0A9P0APD4"/>
<feature type="region of interest" description="Disordered" evidence="1">
    <location>
        <begin position="128"/>
        <end position="148"/>
    </location>
</feature>
<dbReference type="SUPFAM" id="SSF52540">
    <property type="entry name" value="P-loop containing nucleoside triphosphate hydrolases"/>
    <property type="match status" value="1"/>
</dbReference>
<dbReference type="InterPro" id="IPR050566">
    <property type="entry name" value="Deoxyribonucleoside_kinase"/>
</dbReference>
<organism evidence="3 4">
    <name type="scientific">Bemisia tabaci</name>
    <name type="common">Sweetpotato whitefly</name>
    <name type="synonym">Aleurodes tabaci</name>
    <dbReference type="NCBI Taxonomy" id="7038"/>
    <lineage>
        <taxon>Eukaryota</taxon>
        <taxon>Metazoa</taxon>
        <taxon>Ecdysozoa</taxon>
        <taxon>Arthropoda</taxon>
        <taxon>Hexapoda</taxon>
        <taxon>Insecta</taxon>
        <taxon>Pterygota</taxon>
        <taxon>Neoptera</taxon>
        <taxon>Paraneoptera</taxon>
        <taxon>Hemiptera</taxon>
        <taxon>Sternorrhyncha</taxon>
        <taxon>Aleyrodoidea</taxon>
        <taxon>Aleyrodidae</taxon>
        <taxon>Aleyrodinae</taxon>
        <taxon>Bemisia</taxon>
    </lineage>
</organism>
<sequence length="268" mass="30557">MAEETSTRTHPTGEHDAQVHQYLNAHKKPAHPDFIDYEKRLESFNFWLPGLNQTAEEMAAMSDSKPEGPSMPSASSTLSPNLSRYEDNLTKAICLQPDAYKRGDVSLGDSLSPTIAMLLEASTERAKALKRNSSTSSEPNSTPGTSKSFVVERPLDSAIFVFNELNYKYNNLKKVEYFLLQDLYKTLTATLPQLKPDFYIYLKTEPEVCFTRIRNRGLPEERYTTLNFLDQISELNNRWLENQTNVFIITNNTDKELENCLNVIKSKI</sequence>
<evidence type="ECO:0000313" key="3">
    <source>
        <dbReference type="EMBL" id="CAH0395145.1"/>
    </source>
</evidence>
<dbReference type="Pfam" id="PF01712">
    <property type="entry name" value="dNK"/>
    <property type="match status" value="1"/>
</dbReference>
<gene>
    <name evidence="3" type="ORF">BEMITA_LOCUS13366</name>
</gene>
<proteinExistence type="predicted"/>
<keyword evidence="4" id="KW-1185">Reference proteome</keyword>
<dbReference type="EMBL" id="OU963870">
    <property type="protein sequence ID" value="CAH0395145.1"/>
    <property type="molecule type" value="Genomic_DNA"/>
</dbReference>
<dbReference type="InterPro" id="IPR031314">
    <property type="entry name" value="DNK_dom"/>
</dbReference>
<dbReference type="Gene3D" id="3.40.50.300">
    <property type="entry name" value="P-loop containing nucleotide triphosphate hydrolases"/>
    <property type="match status" value="1"/>
</dbReference>
<dbReference type="GO" id="GO:0019136">
    <property type="term" value="F:deoxynucleoside kinase activity"/>
    <property type="evidence" value="ECO:0007669"/>
    <property type="project" value="TreeGrafter"/>
</dbReference>
<accession>A0A9P0APD4</accession>
<dbReference type="Proteomes" id="UP001152759">
    <property type="component" value="Chromosome 9"/>
</dbReference>
<reference evidence="3" key="1">
    <citation type="submission" date="2021-12" db="EMBL/GenBank/DDBJ databases">
        <authorList>
            <person name="King R."/>
        </authorList>
    </citation>
    <scope>NUCLEOTIDE SEQUENCE</scope>
</reference>
<dbReference type="GO" id="GO:0005739">
    <property type="term" value="C:mitochondrion"/>
    <property type="evidence" value="ECO:0007669"/>
    <property type="project" value="TreeGrafter"/>
</dbReference>
<dbReference type="PANTHER" id="PTHR10513:SF35">
    <property type="entry name" value="DEOXYADENOSINE KINASE"/>
    <property type="match status" value="1"/>
</dbReference>
<dbReference type="InterPro" id="IPR027417">
    <property type="entry name" value="P-loop_NTPase"/>
</dbReference>
<feature type="compositionally biased region" description="Low complexity" evidence="1">
    <location>
        <begin position="132"/>
        <end position="146"/>
    </location>
</feature>
<protein>
    <recommendedName>
        <fullName evidence="2">Deoxynucleoside kinase domain-containing protein</fullName>
    </recommendedName>
</protein>
<dbReference type="PANTHER" id="PTHR10513">
    <property type="entry name" value="DEOXYNUCLEOSIDE KINASE"/>
    <property type="match status" value="1"/>
</dbReference>
<feature type="region of interest" description="Disordered" evidence="1">
    <location>
        <begin position="60"/>
        <end position="80"/>
    </location>
</feature>
<name>A0A9P0APD4_BEMTA</name>
<evidence type="ECO:0000259" key="2">
    <source>
        <dbReference type="Pfam" id="PF01712"/>
    </source>
</evidence>
<evidence type="ECO:0000256" key="1">
    <source>
        <dbReference type="SAM" id="MobiDB-lite"/>
    </source>
</evidence>
<feature type="domain" description="Deoxynucleoside kinase" evidence="2">
    <location>
        <begin position="144"/>
        <end position="259"/>
    </location>
</feature>
<evidence type="ECO:0000313" key="4">
    <source>
        <dbReference type="Proteomes" id="UP001152759"/>
    </source>
</evidence>